<keyword evidence="10" id="KW-1185">Reference proteome</keyword>
<dbReference type="Gene3D" id="2.102.10.10">
    <property type="entry name" value="Rieske [2Fe-2S] iron-sulphur domain"/>
    <property type="match status" value="1"/>
</dbReference>
<dbReference type="Pfam" id="PF00355">
    <property type="entry name" value="Rieske"/>
    <property type="match status" value="1"/>
</dbReference>
<evidence type="ECO:0000256" key="6">
    <source>
        <dbReference type="ARBA" id="ARBA00034078"/>
    </source>
</evidence>
<comment type="cofactor">
    <cofactor evidence="6">
        <name>[2Fe-2S] cluster</name>
        <dbReference type="ChEBI" id="CHEBI:190135"/>
    </cofactor>
</comment>
<proteinExistence type="predicted"/>
<gene>
    <name evidence="9" type="ORF">VF724_06355</name>
</gene>
<evidence type="ECO:0000313" key="10">
    <source>
        <dbReference type="Proteomes" id="UP001310386"/>
    </source>
</evidence>
<feature type="domain" description="Rieske" evidence="8">
    <location>
        <begin position="87"/>
        <end position="172"/>
    </location>
</feature>
<organism evidence="9 10">
    <name type="scientific">Ferviditalea candida</name>
    <dbReference type="NCBI Taxonomy" id="3108399"/>
    <lineage>
        <taxon>Bacteria</taxon>
        <taxon>Bacillati</taxon>
        <taxon>Bacillota</taxon>
        <taxon>Bacilli</taxon>
        <taxon>Bacillales</taxon>
        <taxon>Paenibacillaceae</taxon>
        <taxon>Ferviditalea</taxon>
    </lineage>
</organism>
<keyword evidence="5" id="KW-1015">Disulfide bond</keyword>
<evidence type="ECO:0000313" key="9">
    <source>
        <dbReference type="EMBL" id="MEB3101284.1"/>
    </source>
</evidence>
<dbReference type="InterPro" id="IPR036922">
    <property type="entry name" value="Rieske_2Fe-2S_sf"/>
</dbReference>
<keyword evidence="3" id="KW-0408">Iron</keyword>
<keyword evidence="7" id="KW-0472">Membrane</keyword>
<dbReference type="InterPro" id="IPR017941">
    <property type="entry name" value="Rieske_2Fe-2S"/>
</dbReference>
<evidence type="ECO:0000256" key="7">
    <source>
        <dbReference type="SAM" id="Phobius"/>
    </source>
</evidence>
<keyword evidence="7" id="KW-1133">Transmembrane helix</keyword>
<accession>A0ABU5ZFK1</accession>
<dbReference type="PANTHER" id="PTHR10134">
    <property type="entry name" value="CYTOCHROME B-C1 COMPLEX SUBUNIT RIESKE, MITOCHONDRIAL"/>
    <property type="match status" value="1"/>
</dbReference>
<keyword evidence="7" id="KW-0812">Transmembrane</keyword>
<evidence type="ECO:0000259" key="8">
    <source>
        <dbReference type="PROSITE" id="PS51296"/>
    </source>
</evidence>
<dbReference type="SUPFAM" id="SSF50022">
    <property type="entry name" value="ISP domain"/>
    <property type="match status" value="1"/>
</dbReference>
<comment type="caution">
    <text evidence="9">The sequence shown here is derived from an EMBL/GenBank/DDBJ whole genome shotgun (WGS) entry which is preliminary data.</text>
</comment>
<dbReference type="RefSeq" id="WP_371753402.1">
    <property type="nucleotide sequence ID" value="NZ_JAYJLD010000007.1"/>
</dbReference>
<name>A0ABU5ZFK1_9BACL</name>
<dbReference type="EMBL" id="JAYJLD010000007">
    <property type="protein sequence ID" value="MEB3101284.1"/>
    <property type="molecule type" value="Genomic_DNA"/>
</dbReference>
<dbReference type="InterPro" id="IPR014349">
    <property type="entry name" value="Rieske_Fe-S_prot"/>
</dbReference>
<keyword evidence="2" id="KW-0479">Metal-binding</keyword>
<dbReference type="PROSITE" id="PS51296">
    <property type="entry name" value="RIESKE"/>
    <property type="match status" value="1"/>
</dbReference>
<evidence type="ECO:0000256" key="1">
    <source>
        <dbReference type="ARBA" id="ARBA00022714"/>
    </source>
</evidence>
<keyword evidence="4" id="KW-0411">Iron-sulfur</keyword>
<dbReference type="InterPro" id="IPR005805">
    <property type="entry name" value="Rieske_Fe-S_prot_C"/>
</dbReference>
<evidence type="ECO:0000256" key="4">
    <source>
        <dbReference type="ARBA" id="ARBA00023014"/>
    </source>
</evidence>
<dbReference type="Proteomes" id="UP001310386">
    <property type="component" value="Unassembled WGS sequence"/>
</dbReference>
<dbReference type="PRINTS" id="PR00162">
    <property type="entry name" value="RIESKE"/>
</dbReference>
<feature type="transmembrane region" description="Helical" evidence="7">
    <location>
        <begin position="27"/>
        <end position="48"/>
    </location>
</feature>
<keyword evidence="1" id="KW-0001">2Fe-2S</keyword>
<evidence type="ECO:0000256" key="2">
    <source>
        <dbReference type="ARBA" id="ARBA00022723"/>
    </source>
</evidence>
<protein>
    <submittedName>
        <fullName evidence="9">Ubiquinol-cytochrome c reductase iron-sulfur subunit</fullName>
    </submittedName>
</protein>
<reference evidence="9" key="1">
    <citation type="submission" date="2023-12" db="EMBL/GenBank/DDBJ databases">
        <title>Fervidustalea candida gen. nov., sp. nov., a novel member of the family Paenibacillaceae isolated from a geothermal area.</title>
        <authorList>
            <person name="Li W.-J."/>
            <person name="Jiao J.-Y."/>
            <person name="Chen Y."/>
        </authorList>
    </citation>
    <scope>NUCLEOTIDE SEQUENCE</scope>
    <source>
        <strain evidence="9">SYSU GA230002</strain>
    </source>
</reference>
<evidence type="ECO:0000256" key="3">
    <source>
        <dbReference type="ARBA" id="ARBA00023004"/>
    </source>
</evidence>
<sequence>MADEMNQGIHSHEEKPIHRREMSRRQFLSYTLGGTGGFLAGVPLMSMLRFSVDPILQKKTAGDFVKVVEETQITSEPKSFKFQKHQVDGWYESDPEFEAWVAKGSDGKIFALSPVCKHLGCTVNWNNNPQYPNQYFCPCHGAHYTIDGKNLAVAPLPLDEYQVKIENGFVYLGPVEPNTRVK</sequence>
<dbReference type="CDD" id="cd03467">
    <property type="entry name" value="Rieske"/>
    <property type="match status" value="1"/>
</dbReference>
<evidence type="ECO:0000256" key="5">
    <source>
        <dbReference type="ARBA" id="ARBA00023157"/>
    </source>
</evidence>